<feature type="chain" id="PRO_5039144058" evidence="2">
    <location>
        <begin position="21"/>
        <end position="112"/>
    </location>
</feature>
<keyword evidence="2" id="KW-0732">Signal</keyword>
<reference evidence="3 4" key="1">
    <citation type="submission" date="2019-08" db="EMBL/GenBank/DDBJ databases">
        <title>Bacillus genomes from the desert of Cuatro Cienegas, Coahuila.</title>
        <authorList>
            <person name="Olmedo-Alvarez G."/>
        </authorList>
    </citation>
    <scope>NUCLEOTIDE SEQUENCE [LARGE SCALE GENOMIC DNA]</scope>
    <source>
        <strain evidence="3 4">CH128b_4D</strain>
    </source>
</reference>
<proteinExistence type="predicted"/>
<feature type="signal peptide" evidence="2">
    <location>
        <begin position="1"/>
        <end position="20"/>
    </location>
</feature>
<dbReference type="EMBL" id="VTEG01000004">
    <property type="protein sequence ID" value="TYR99954.1"/>
    <property type="molecule type" value="Genomic_DNA"/>
</dbReference>
<keyword evidence="1" id="KW-1133">Transmembrane helix</keyword>
<evidence type="ECO:0000313" key="4">
    <source>
        <dbReference type="Proteomes" id="UP000325182"/>
    </source>
</evidence>
<protein>
    <submittedName>
        <fullName evidence="3">Uncharacterized protein</fullName>
    </submittedName>
</protein>
<dbReference type="Proteomes" id="UP000325182">
    <property type="component" value="Unassembled WGS sequence"/>
</dbReference>
<keyword evidence="1" id="KW-0472">Membrane</keyword>
<gene>
    <name evidence="3" type="ORF">FZC84_09090</name>
</gene>
<organism evidence="3 4">
    <name type="scientific">Rossellomorea vietnamensis</name>
    <dbReference type="NCBI Taxonomy" id="218284"/>
    <lineage>
        <taxon>Bacteria</taxon>
        <taxon>Bacillati</taxon>
        <taxon>Bacillota</taxon>
        <taxon>Bacilli</taxon>
        <taxon>Bacillales</taxon>
        <taxon>Bacillaceae</taxon>
        <taxon>Rossellomorea</taxon>
    </lineage>
</organism>
<evidence type="ECO:0000313" key="3">
    <source>
        <dbReference type="EMBL" id="TYR99954.1"/>
    </source>
</evidence>
<accession>A0A5D4MDK1</accession>
<sequence>MNRKLILAVLLSFAFLTNSVGVPHVPVKAVHEASIIEQLAYEKLLPGENPDLGKSAFYPFASFIAGILTVLCLLSHGNFRTTAGYRIRLLLIPVFYGANYVKPFSLNHQLAN</sequence>
<dbReference type="RefSeq" id="WP_113929603.1">
    <property type="nucleotide sequence ID" value="NZ_VTEG01000004.1"/>
</dbReference>
<evidence type="ECO:0000256" key="1">
    <source>
        <dbReference type="SAM" id="Phobius"/>
    </source>
</evidence>
<dbReference type="AlphaFoldDB" id="A0A5D4MDK1"/>
<evidence type="ECO:0000256" key="2">
    <source>
        <dbReference type="SAM" id="SignalP"/>
    </source>
</evidence>
<keyword evidence="1" id="KW-0812">Transmembrane</keyword>
<name>A0A5D4MDK1_9BACI</name>
<feature type="transmembrane region" description="Helical" evidence="1">
    <location>
        <begin position="56"/>
        <end position="79"/>
    </location>
</feature>
<comment type="caution">
    <text evidence="3">The sequence shown here is derived from an EMBL/GenBank/DDBJ whole genome shotgun (WGS) entry which is preliminary data.</text>
</comment>